<gene>
    <name evidence="2" type="ORF">G2W53_033486</name>
</gene>
<dbReference type="PANTHER" id="PTHR45786">
    <property type="entry name" value="DNA BINDING PROTEIN-LIKE"/>
    <property type="match status" value="1"/>
</dbReference>
<accession>A0A834W712</accession>
<keyword evidence="3" id="KW-1185">Reference proteome</keyword>
<sequence length="339" mass="38741">MHGKVQLPKIRDPPKILENLLVNNDSRSKQLRRRIRTYNNMFQFTSMGGRIDNSANDGRGPYVFRLHGQNMHLIGDLLPKADETPRFSQLYIYDTDNEVVNRMRNASSSASEDQCDASIVMQLSQMLDSINPLVKVFRSVKDHPSLSSRDSLRLKLIKKRTTDARIYNLPTADEIAALIVVDGYTMIASQRLLYIRLHQKELRADSYVTLTHALSRGETTSSNIGKRIVLPYSFTGSERYSRENFQDAMTISQDRPDLLSLVFKIKLNALLKDITKEFLFGTCHADIYTIEFQKRGLPHAHILIWLNAEHKLTSEALIDSVICAEILDQDSNPRLYEAV</sequence>
<organism evidence="2 3">
    <name type="scientific">Senna tora</name>
    <dbReference type="NCBI Taxonomy" id="362788"/>
    <lineage>
        <taxon>Eukaryota</taxon>
        <taxon>Viridiplantae</taxon>
        <taxon>Streptophyta</taxon>
        <taxon>Embryophyta</taxon>
        <taxon>Tracheophyta</taxon>
        <taxon>Spermatophyta</taxon>
        <taxon>Magnoliopsida</taxon>
        <taxon>eudicotyledons</taxon>
        <taxon>Gunneridae</taxon>
        <taxon>Pentapetalae</taxon>
        <taxon>rosids</taxon>
        <taxon>fabids</taxon>
        <taxon>Fabales</taxon>
        <taxon>Fabaceae</taxon>
        <taxon>Caesalpinioideae</taxon>
        <taxon>Cassia clade</taxon>
        <taxon>Senna</taxon>
    </lineage>
</organism>
<dbReference type="AlphaFoldDB" id="A0A834W712"/>
<dbReference type="Pfam" id="PF14214">
    <property type="entry name" value="Helitron_like_N"/>
    <property type="match status" value="1"/>
</dbReference>
<name>A0A834W712_9FABA</name>
<dbReference type="EMBL" id="JAAIUW010000010">
    <property type="protein sequence ID" value="KAF7812510.1"/>
    <property type="molecule type" value="Genomic_DNA"/>
</dbReference>
<comment type="caution">
    <text evidence="2">The sequence shown here is derived from an EMBL/GenBank/DDBJ whole genome shotgun (WGS) entry which is preliminary data.</text>
</comment>
<dbReference type="Proteomes" id="UP000634136">
    <property type="component" value="Unassembled WGS sequence"/>
</dbReference>
<dbReference type="InterPro" id="IPR025476">
    <property type="entry name" value="Helitron_helicase-like"/>
</dbReference>
<evidence type="ECO:0000313" key="2">
    <source>
        <dbReference type="EMBL" id="KAF7812510.1"/>
    </source>
</evidence>
<protein>
    <recommendedName>
        <fullName evidence="1">Helitron helicase-like domain-containing protein</fullName>
    </recommendedName>
</protein>
<evidence type="ECO:0000259" key="1">
    <source>
        <dbReference type="Pfam" id="PF14214"/>
    </source>
</evidence>
<feature type="domain" description="Helitron helicase-like" evidence="1">
    <location>
        <begin position="253"/>
        <end position="304"/>
    </location>
</feature>
<evidence type="ECO:0000313" key="3">
    <source>
        <dbReference type="Proteomes" id="UP000634136"/>
    </source>
</evidence>
<reference evidence="2" key="1">
    <citation type="submission" date="2020-09" db="EMBL/GenBank/DDBJ databases">
        <title>Genome-Enabled Discovery of Anthraquinone Biosynthesis in Senna tora.</title>
        <authorList>
            <person name="Kang S.-H."/>
            <person name="Pandey R.P."/>
            <person name="Lee C.-M."/>
            <person name="Sim J.-S."/>
            <person name="Jeong J.-T."/>
            <person name="Choi B.-S."/>
            <person name="Jung M."/>
            <person name="Ginzburg D."/>
            <person name="Zhao K."/>
            <person name="Won S.Y."/>
            <person name="Oh T.-J."/>
            <person name="Yu Y."/>
            <person name="Kim N.-H."/>
            <person name="Lee O.R."/>
            <person name="Lee T.-H."/>
            <person name="Bashyal P."/>
            <person name="Kim T.-S."/>
            <person name="Lee W.-H."/>
            <person name="Kawkins C."/>
            <person name="Kim C.-K."/>
            <person name="Kim J.S."/>
            <person name="Ahn B.O."/>
            <person name="Rhee S.Y."/>
            <person name="Sohng J.K."/>
        </authorList>
    </citation>
    <scope>NUCLEOTIDE SEQUENCE</scope>
    <source>
        <tissue evidence="2">Leaf</tissue>
    </source>
</reference>
<dbReference type="OrthoDB" id="1434183at2759"/>
<proteinExistence type="predicted"/>
<dbReference type="PANTHER" id="PTHR45786:SF74">
    <property type="entry name" value="ATP-DEPENDENT DNA HELICASE"/>
    <property type="match status" value="1"/>
</dbReference>